<feature type="compositionally biased region" description="Low complexity" evidence="1">
    <location>
        <begin position="8"/>
        <end position="21"/>
    </location>
</feature>
<feature type="region of interest" description="Disordered" evidence="1">
    <location>
        <begin position="1"/>
        <end position="75"/>
    </location>
</feature>
<organism evidence="2">
    <name type="scientific">Magallana gigas</name>
    <name type="common">Pacific oyster</name>
    <name type="synonym">Crassostrea gigas</name>
    <dbReference type="NCBI Taxonomy" id="29159"/>
    <lineage>
        <taxon>Eukaryota</taxon>
        <taxon>Metazoa</taxon>
        <taxon>Spiralia</taxon>
        <taxon>Lophotrochozoa</taxon>
        <taxon>Mollusca</taxon>
        <taxon>Bivalvia</taxon>
        <taxon>Autobranchia</taxon>
        <taxon>Pteriomorphia</taxon>
        <taxon>Ostreida</taxon>
        <taxon>Ostreoidea</taxon>
        <taxon>Ostreidae</taxon>
        <taxon>Magallana</taxon>
    </lineage>
</organism>
<dbReference type="HOGENOM" id="CLU_1908702_0_0_1"/>
<dbReference type="InParanoid" id="K1RV55"/>
<proteinExistence type="predicted"/>
<gene>
    <name evidence="2" type="ORF">CGI_10025968</name>
</gene>
<feature type="region of interest" description="Disordered" evidence="1">
    <location>
        <begin position="92"/>
        <end position="133"/>
    </location>
</feature>
<feature type="compositionally biased region" description="Polar residues" evidence="1">
    <location>
        <begin position="32"/>
        <end position="41"/>
    </location>
</feature>
<dbReference type="AlphaFoldDB" id="K1RV55"/>
<accession>K1RV55</accession>
<evidence type="ECO:0000313" key="2">
    <source>
        <dbReference type="EMBL" id="EKC38611.1"/>
    </source>
</evidence>
<protein>
    <submittedName>
        <fullName evidence="2">Uncharacterized protein</fullName>
    </submittedName>
</protein>
<name>K1RV55_MAGGI</name>
<sequence>MPRKRQTTGRTATAASSSSRQPSKRVKKSSRTPQTDVQASQPDLHVQASEATQQRAPALQQPLSVEATQQTTSAPQMALNMQATQLPALAPQPAHQIQAYLPPEQPPQPPQQSHQPTTQFKKNVIRRRIANAT</sequence>
<dbReference type="EMBL" id="JH817665">
    <property type="protein sequence ID" value="EKC38611.1"/>
    <property type="molecule type" value="Genomic_DNA"/>
</dbReference>
<reference evidence="2" key="1">
    <citation type="journal article" date="2012" name="Nature">
        <title>The oyster genome reveals stress adaptation and complexity of shell formation.</title>
        <authorList>
            <person name="Zhang G."/>
            <person name="Fang X."/>
            <person name="Guo X."/>
            <person name="Li L."/>
            <person name="Luo R."/>
            <person name="Xu F."/>
            <person name="Yang P."/>
            <person name="Zhang L."/>
            <person name="Wang X."/>
            <person name="Qi H."/>
            <person name="Xiong Z."/>
            <person name="Que H."/>
            <person name="Xie Y."/>
            <person name="Holland P.W."/>
            <person name="Paps J."/>
            <person name="Zhu Y."/>
            <person name="Wu F."/>
            <person name="Chen Y."/>
            <person name="Wang J."/>
            <person name="Peng C."/>
            <person name="Meng J."/>
            <person name="Yang L."/>
            <person name="Liu J."/>
            <person name="Wen B."/>
            <person name="Zhang N."/>
            <person name="Huang Z."/>
            <person name="Zhu Q."/>
            <person name="Feng Y."/>
            <person name="Mount A."/>
            <person name="Hedgecock D."/>
            <person name="Xu Z."/>
            <person name="Liu Y."/>
            <person name="Domazet-Loso T."/>
            <person name="Du Y."/>
            <person name="Sun X."/>
            <person name="Zhang S."/>
            <person name="Liu B."/>
            <person name="Cheng P."/>
            <person name="Jiang X."/>
            <person name="Li J."/>
            <person name="Fan D."/>
            <person name="Wang W."/>
            <person name="Fu W."/>
            <person name="Wang T."/>
            <person name="Wang B."/>
            <person name="Zhang J."/>
            <person name="Peng Z."/>
            <person name="Li Y."/>
            <person name="Li N."/>
            <person name="Wang J."/>
            <person name="Chen M."/>
            <person name="He Y."/>
            <person name="Tan F."/>
            <person name="Song X."/>
            <person name="Zheng Q."/>
            <person name="Huang R."/>
            <person name="Yang H."/>
            <person name="Du X."/>
            <person name="Chen L."/>
            <person name="Yang M."/>
            <person name="Gaffney P.M."/>
            <person name="Wang S."/>
            <person name="Luo L."/>
            <person name="She Z."/>
            <person name="Ming Y."/>
            <person name="Huang W."/>
            <person name="Zhang S."/>
            <person name="Huang B."/>
            <person name="Zhang Y."/>
            <person name="Qu T."/>
            <person name="Ni P."/>
            <person name="Miao G."/>
            <person name="Wang J."/>
            <person name="Wang Q."/>
            <person name="Steinberg C.E."/>
            <person name="Wang H."/>
            <person name="Li N."/>
            <person name="Qian L."/>
            <person name="Zhang G."/>
            <person name="Li Y."/>
            <person name="Yang H."/>
            <person name="Liu X."/>
            <person name="Wang J."/>
            <person name="Yin Y."/>
            <person name="Wang J."/>
        </authorList>
    </citation>
    <scope>NUCLEOTIDE SEQUENCE [LARGE SCALE GENOMIC DNA]</scope>
    <source>
        <strain evidence="2">05x7-T-G4-1.051#20</strain>
    </source>
</reference>
<feature type="compositionally biased region" description="Polar residues" evidence="1">
    <location>
        <begin position="49"/>
        <end position="75"/>
    </location>
</feature>
<feature type="compositionally biased region" description="Basic residues" evidence="1">
    <location>
        <begin position="123"/>
        <end position="133"/>
    </location>
</feature>
<evidence type="ECO:0000256" key="1">
    <source>
        <dbReference type="SAM" id="MobiDB-lite"/>
    </source>
</evidence>